<keyword evidence="5 7" id="KW-0472">Membrane</keyword>
<feature type="region of interest" description="Disordered" evidence="6">
    <location>
        <begin position="57"/>
        <end position="85"/>
    </location>
</feature>
<dbReference type="GO" id="GO:0005886">
    <property type="term" value="C:plasma membrane"/>
    <property type="evidence" value="ECO:0007669"/>
    <property type="project" value="UniProtKB-SubCell"/>
</dbReference>
<dbReference type="Pfam" id="PF13396">
    <property type="entry name" value="PLDc_N"/>
    <property type="match status" value="1"/>
</dbReference>
<evidence type="ECO:0000313" key="10">
    <source>
        <dbReference type="EMBL" id="TNC49259.1"/>
    </source>
</evidence>
<dbReference type="AlphaFoldDB" id="A0A5C4MZC9"/>
<sequence>MAKAIPIIIVVALAVYTLFDVIATPRDRIRALPKPVWVLLALVPALGVLLWLTVGKMPTKPSGPPRPQRPIARGPDDDPDFLRGL</sequence>
<gene>
    <name evidence="10" type="ORF">FHE65_05940</name>
    <name evidence="9" type="ORF">FHE65_22715</name>
</gene>
<keyword evidence="2" id="KW-1003">Cell membrane</keyword>
<feature type="transmembrane region" description="Helical" evidence="7">
    <location>
        <begin position="6"/>
        <end position="24"/>
    </location>
</feature>
<evidence type="ECO:0000313" key="9">
    <source>
        <dbReference type="EMBL" id="TNC40997.1"/>
    </source>
</evidence>
<evidence type="ECO:0000256" key="7">
    <source>
        <dbReference type="SAM" id="Phobius"/>
    </source>
</evidence>
<evidence type="ECO:0000256" key="2">
    <source>
        <dbReference type="ARBA" id="ARBA00022475"/>
    </source>
</evidence>
<dbReference type="RefSeq" id="WP_139084673.1">
    <property type="nucleotide sequence ID" value="NZ_VDFR01000027.1"/>
</dbReference>
<comment type="subcellular location">
    <subcellularLocation>
        <location evidence="1">Cell membrane</location>
        <topology evidence="1">Multi-pass membrane protein</topology>
    </subcellularLocation>
</comment>
<dbReference type="Proteomes" id="UP000306740">
    <property type="component" value="Unassembled WGS sequence"/>
</dbReference>
<proteinExistence type="predicted"/>
<evidence type="ECO:0000256" key="5">
    <source>
        <dbReference type="ARBA" id="ARBA00023136"/>
    </source>
</evidence>
<evidence type="ECO:0000313" key="11">
    <source>
        <dbReference type="Proteomes" id="UP000306740"/>
    </source>
</evidence>
<feature type="transmembrane region" description="Helical" evidence="7">
    <location>
        <begin position="36"/>
        <end position="54"/>
    </location>
</feature>
<evidence type="ECO:0000256" key="4">
    <source>
        <dbReference type="ARBA" id="ARBA00022989"/>
    </source>
</evidence>
<evidence type="ECO:0000256" key="1">
    <source>
        <dbReference type="ARBA" id="ARBA00004651"/>
    </source>
</evidence>
<keyword evidence="3 7" id="KW-0812">Transmembrane</keyword>
<accession>A0A5C4MZC9</accession>
<organism evidence="10 11">
    <name type="scientific">Mumia zhuanghuii</name>
    <dbReference type="NCBI Taxonomy" id="2585211"/>
    <lineage>
        <taxon>Bacteria</taxon>
        <taxon>Bacillati</taxon>
        <taxon>Actinomycetota</taxon>
        <taxon>Actinomycetes</taxon>
        <taxon>Propionibacteriales</taxon>
        <taxon>Nocardioidaceae</taxon>
        <taxon>Mumia</taxon>
    </lineage>
</organism>
<keyword evidence="4 7" id="KW-1133">Transmembrane helix</keyword>
<evidence type="ECO:0000259" key="8">
    <source>
        <dbReference type="Pfam" id="PF13396"/>
    </source>
</evidence>
<dbReference type="EMBL" id="VDFR01000027">
    <property type="protein sequence ID" value="TNC49259.1"/>
    <property type="molecule type" value="Genomic_DNA"/>
</dbReference>
<protein>
    <recommendedName>
        <fullName evidence="8">Cardiolipin synthase N-terminal domain-containing protein</fullName>
    </recommendedName>
</protein>
<feature type="domain" description="Cardiolipin synthase N-terminal" evidence="8">
    <location>
        <begin position="12"/>
        <end position="55"/>
    </location>
</feature>
<dbReference type="OrthoDB" id="3298527at2"/>
<evidence type="ECO:0000256" key="3">
    <source>
        <dbReference type="ARBA" id="ARBA00022692"/>
    </source>
</evidence>
<name>A0A5C4MZC9_9ACTN</name>
<comment type="caution">
    <text evidence="10">The sequence shown here is derived from an EMBL/GenBank/DDBJ whole genome shotgun (WGS) entry which is preliminary data.</text>
</comment>
<evidence type="ECO:0000256" key="6">
    <source>
        <dbReference type="SAM" id="MobiDB-lite"/>
    </source>
</evidence>
<dbReference type="InterPro" id="IPR027379">
    <property type="entry name" value="CLS_N"/>
</dbReference>
<reference evidence="10 11" key="1">
    <citation type="submission" date="2019-05" db="EMBL/GenBank/DDBJ databases">
        <title>Mumia sp. nov., isolated from the intestinal contents of plateau pika (Ochotona curzoniae) in the Qinghai-Tibet plateau of China.</title>
        <authorList>
            <person name="Tian Z."/>
        </authorList>
    </citation>
    <scope>NUCLEOTIDE SEQUENCE [LARGE SCALE GENOMIC DNA]</scope>
    <source>
        <strain evidence="11">527</strain>
        <strain evidence="10">Z527</strain>
    </source>
</reference>
<dbReference type="EMBL" id="VDFR01000107">
    <property type="protein sequence ID" value="TNC40997.1"/>
    <property type="molecule type" value="Genomic_DNA"/>
</dbReference>